<feature type="compositionally biased region" description="Basic and acidic residues" evidence="1">
    <location>
        <begin position="333"/>
        <end position="343"/>
    </location>
</feature>
<feature type="compositionally biased region" description="Polar residues" evidence="1">
    <location>
        <begin position="493"/>
        <end position="503"/>
    </location>
</feature>
<accession>A0A8J9S4E3</accession>
<evidence type="ECO:0000313" key="2">
    <source>
        <dbReference type="EMBL" id="CAG9281346.1"/>
    </source>
</evidence>
<feature type="region of interest" description="Disordered" evidence="1">
    <location>
        <begin position="322"/>
        <end position="517"/>
    </location>
</feature>
<dbReference type="Proteomes" id="UP000836788">
    <property type="component" value="Chromosome 14"/>
</dbReference>
<dbReference type="EMBL" id="OU594955">
    <property type="protein sequence ID" value="CAG9281346.1"/>
    <property type="molecule type" value="Genomic_DNA"/>
</dbReference>
<feature type="compositionally biased region" description="Polar residues" evidence="1">
    <location>
        <begin position="412"/>
        <end position="421"/>
    </location>
</feature>
<feature type="region of interest" description="Disordered" evidence="1">
    <location>
        <begin position="32"/>
        <end position="66"/>
    </location>
</feature>
<reference evidence="2" key="1">
    <citation type="submission" date="2022-02" db="EMBL/GenBank/DDBJ databases">
        <authorList>
            <person name="Giguere J D."/>
        </authorList>
    </citation>
    <scope>NUCLEOTIDE SEQUENCE</scope>
    <source>
        <strain evidence="2">CCAP 1055/1</strain>
    </source>
</reference>
<protein>
    <submittedName>
        <fullName evidence="2">Uncharacterized protein</fullName>
    </submittedName>
</protein>
<organism evidence="2">
    <name type="scientific">Phaeodactylum tricornutum</name>
    <name type="common">Diatom</name>
    <dbReference type="NCBI Taxonomy" id="2850"/>
    <lineage>
        <taxon>Eukaryota</taxon>
        <taxon>Sar</taxon>
        <taxon>Stramenopiles</taxon>
        <taxon>Ochrophyta</taxon>
        <taxon>Bacillariophyta</taxon>
        <taxon>Bacillariophyceae</taxon>
        <taxon>Bacillariophycidae</taxon>
        <taxon>Naviculales</taxon>
        <taxon>Phaeodactylaceae</taxon>
        <taxon>Phaeodactylum</taxon>
    </lineage>
</organism>
<proteinExistence type="predicted"/>
<sequence>MFVDEVHEINSALEQVEKEIFIFERNLAEARGRKQNLHRERQDAEDRLAQERRHREEEARQEAIRRQKRAIEEEETRAQETAKQREIREYEEKILALKRQIALAEIAKQHQGNTQQQLNLQNASCVHETEEDEEVVEEIVEYITDDEENIFDDLNEDAHDSDTQPPEAYTRHAIPVKRTGSGADKSLDVSPTELIVASVGSGYAPACILTPANQPPSASLLGPREIHSKEQYYQLHQTNPDEVRHQQMEKMKEKDKKRLGWAKPSWANRGSLHETKINGCLSVPAQVEPCDVAHGSLPLSCGGSVSEVSQIKDEAPLKAQFLNEPASASSLSTKEKNPTHERGANFLSTKSPRTPKKKIVTKSNPLTEPVRVETSDVTQSAMSPLCGDSVPGASQIKDKAPKKAQLLKEPASASSLSTNEKSPNREKAANFLSTKSPLTPKKKMVTKRNPQAPSENPLPPPLVHTIAEESSDPVSPKSLPIVSSPTKDFVPRKSSTATITNPSLVKPDPISPPSPTKKNCWEKPAWALPDEAIPDSSIISDSIQNPLLKQANHGGYERKVFAKDIKRVNGTFVAPRPNVPPRLAWIVPFCQEKKVGKIVLHLYGKDIDRLVDRFLDLQGCCIEKTGEELIVEEIAPKFYVTSNPTKIDSRDGVYGLVQEGHEVFEDILTADSDFKFHIKQAHIYPVKKAKG</sequence>
<name>A0A8J9S4E3_PHATR</name>
<gene>
    <name evidence="2" type="ORF">PTTT1_LOCUS16171</name>
</gene>
<evidence type="ECO:0000256" key="1">
    <source>
        <dbReference type="SAM" id="MobiDB-lite"/>
    </source>
</evidence>
<dbReference type="AlphaFoldDB" id="A0A8J9S4E3"/>